<dbReference type="PANTHER" id="PTHR43830:SF3">
    <property type="entry name" value="PROTEIN PSP1"/>
    <property type="match status" value="1"/>
</dbReference>
<dbReference type="EMBL" id="AP014945">
    <property type="protein sequence ID" value="BAU23523.1"/>
    <property type="molecule type" value="Genomic_DNA"/>
</dbReference>
<evidence type="ECO:0000313" key="2">
    <source>
        <dbReference type="EMBL" id="BAU23523.1"/>
    </source>
</evidence>
<evidence type="ECO:0000259" key="1">
    <source>
        <dbReference type="PROSITE" id="PS51411"/>
    </source>
</evidence>
<dbReference type="GO" id="GO:0005737">
    <property type="term" value="C:cytoplasm"/>
    <property type="evidence" value="ECO:0007669"/>
    <property type="project" value="TreeGrafter"/>
</dbReference>
<evidence type="ECO:0000313" key="3">
    <source>
        <dbReference type="Proteomes" id="UP000068196"/>
    </source>
</evidence>
<name>A0A0U5AI01_9BACT</name>
<accession>A0A0U5AI01</accession>
<protein>
    <recommendedName>
        <fullName evidence="1">PSP1 C-terminal domain-containing protein</fullName>
    </recommendedName>
</protein>
<dbReference type="AlphaFoldDB" id="A0A0U5AI01"/>
<dbReference type="PATRIC" id="fig|1653476.3.peg.1190"/>
<keyword evidence="3" id="KW-1185">Reference proteome</keyword>
<dbReference type="Proteomes" id="UP000068196">
    <property type="component" value="Chromosome"/>
</dbReference>
<gene>
    <name evidence="2" type="ORF">THC_1150</name>
</gene>
<reference evidence="2 3" key="1">
    <citation type="journal article" date="2016" name="Int. J. Syst. Evol. Microbiol.">
        <title>Caldimicrobium thiodismutans sp. nov., a sulfur-disproportionating bacterium isolated from a hot spring, and emended description of the genus Caldimicrobium.</title>
        <authorList>
            <person name="Kojima H."/>
            <person name="Umezawa K."/>
            <person name="Fukui M."/>
        </authorList>
    </citation>
    <scope>NUCLEOTIDE SEQUENCE [LARGE SCALE GENOMIC DNA]</scope>
    <source>
        <strain evidence="2 3">TF1</strain>
    </source>
</reference>
<feature type="domain" description="PSP1 C-terminal" evidence="1">
    <location>
        <begin position="65"/>
        <end position="150"/>
    </location>
</feature>
<dbReference type="KEGG" id="cthi:THC_1150"/>
<dbReference type="NCBIfam" id="NF041131">
    <property type="entry name" value="RicT_YaaT_fam"/>
    <property type="match status" value="1"/>
</dbReference>
<dbReference type="Pfam" id="PF04468">
    <property type="entry name" value="PSP1"/>
    <property type="match status" value="1"/>
</dbReference>
<sequence>MEEENREIYLAFGVLKPDRPDRILKLTKPVSRGSFVLVEFPEGRKEVFIIKDYCYRFPFDLKDLPVVLRKANPKEISAFEKRRELEAKGKELCETFAKELALEMNLVDVECYFDKSKIIFYYTAEGRIDFRELVKQLARALRMRIEMRQIGVRNETALIGGLGICGKEFCCAQFLKNFASLSIKMAKDQGLILDPNKISGPCGRLLCCLSYEEALYQEFLSDLPRAGSKISLSGRNFRVIKYNFFQATATLESEEGGFYTVPITELKNYIIMETDDSEEGVKEWQG</sequence>
<dbReference type="InterPro" id="IPR047767">
    <property type="entry name" value="PSP1-like"/>
</dbReference>
<proteinExistence type="predicted"/>
<dbReference type="OrthoDB" id="9779344at2"/>
<dbReference type="RefSeq" id="WP_068514607.1">
    <property type="nucleotide sequence ID" value="NZ_AP014945.1"/>
</dbReference>
<dbReference type="STRING" id="1653476.THC_1150"/>
<dbReference type="PROSITE" id="PS51411">
    <property type="entry name" value="PSP1_C"/>
    <property type="match status" value="1"/>
</dbReference>
<organism evidence="2 3">
    <name type="scientific">Caldimicrobium thiodismutans</name>
    <dbReference type="NCBI Taxonomy" id="1653476"/>
    <lineage>
        <taxon>Bacteria</taxon>
        <taxon>Pseudomonadati</taxon>
        <taxon>Thermodesulfobacteriota</taxon>
        <taxon>Thermodesulfobacteria</taxon>
        <taxon>Thermodesulfobacteriales</taxon>
        <taxon>Thermodesulfobacteriaceae</taxon>
        <taxon>Caldimicrobium</taxon>
    </lineage>
</organism>
<dbReference type="PANTHER" id="PTHR43830">
    <property type="entry name" value="PROTEIN PSP1"/>
    <property type="match status" value="1"/>
</dbReference>
<dbReference type="InterPro" id="IPR007557">
    <property type="entry name" value="PSP1_C"/>
</dbReference>
<reference evidence="3" key="2">
    <citation type="journal article" date="2016" name="Int. J. Syst. Evol. Microbiol.">
        <title>Caldimicrobium thiodismutans sp. nov., a sulfur-disproportionating bacterium isolated from a hot spring.</title>
        <authorList>
            <person name="Kojima H."/>
            <person name="Umezawa K."/>
            <person name="Fukui M."/>
        </authorList>
    </citation>
    <scope>NUCLEOTIDE SEQUENCE [LARGE SCALE GENOMIC DNA]</scope>
    <source>
        <strain evidence="3">TF1</strain>
    </source>
</reference>